<evidence type="ECO:0000313" key="3">
    <source>
        <dbReference type="Proteomes" id="UP000287651"/>
    </source>
</evidence>
<feature type="compositionally biased region" description="Basic and acidic residues" evidence="1">
    <location>
        <begin position="46"/>
        <end position="60"/>
    </location>
</feature>
<comment type="caution">
    <text evidence="2">The sequence shown here is derived from an EMBL/GenBank/DDBJ whole genome shotgun (WGS) entry which is preliminary data.</text>
</comment>
<dbReference type="Proteomes" id="UP000287651">
    <property type="component" value="Unassembled WGS sequence"/>
</dbReference>
<organism evidence="2 3">
    <name type="scientific">Ensete ventricosum</name>
    <name type="common">Abyssinian banana</name>
    <name type="synonym">Musa ensete</name>
    <dbReference type="NCBI Taxonomy" id="4639"/>
    <lineage>
        <taxon>Eukaryota</taxon>
        <taxon>Viridiplantae</taxon>
        <taxon>Streptophyta</taxon>
        <taxon>Embryophyta</taxon>
        <taxon>Tracheophyta</taxon>
        <taxon>Spermatophyta</taxon>
        <taxon>Magnoliopsida</taxon>
        <taxon>Liliopsida</taxon>
        <taxon>Zingiberales</taxon>
        <taxon>Musaceae</taxon>
        <taxon>Ensete</taxon>
    </lineage>
</organism>
<feature type="region of interest" description="Disordered" evidence="1">
    <location>
        <begin position="35"/>
        <end position="97"/>
    </location>
</feature>
<accession>A0A444FJ33</accession>
<protein>
    <submittedName>
        <fullName evidence="2">Uncharacterized protein</fullName>
    </submittedName>
</protein>
<sequence>MMNVKGRIDRREEERRIVGSIMVTTFVDCGWRRGEKTQQQKVLAAKRREEREGETTEKRMGMIGSWLPTKEREENKKERGKREEKDRKGTERGKREQ</sequence>
<evidence type="ECO:0000313" key="2">
    <source>
        <dbReference type="EMBL" id="RRT50529.1"/>
    </source>
</evidence>
<reference evidence="2 3" key="1">
    <citation type="journal article" date="2014" name="Agronomy (Basel)">
        <title>A Draft Genome Sequence for Ensete ventricosum, the Drought-Tolerant Tree Against Hunger.</title>
        <authorList>
            <person name="Harrison J."/>
            <person name="Moore K.A."/>
            <person name="Paszkiewicz K."/>
            <person name="Jones T."/>
            <person name="Grant M."/>
            <person name="Ambacheew D."/>
            <person name="Muzemil S."/>
            <person name="Studholme D.J."/>
        </authorList>
    </citation>
    <scope>NUCLEOTIDE SEQUENCE [LARGE SCALE GENOMIC DNA]</scope>
</reference>
<evidence type="ECO:0000256" key="1">
    <source>
        <dbReference type="SAM" id="MobiDB-lite"/>
    </source>
</evidence>
<name>A0A444FJ33_ENSVE</name>
<dbReference type="EMBL" id="AMZH03012719">
    <property type="protein sequence ID" value="RRT50529.1"/>
    <property type="molecule type" value="Genomic_DNA"/>
</dbReference>
<gene>
    <name evidence="2" type="ORF">B296_00049910</name>
</gene>
<proteinExistence type="predicted"/>
<dbReference type="AlphaFoldDB" id="A0A444FJ33"/>
<feature type="compositionally biased region" description="Basic and acidic residues" evidence="1">
    <location>
        <begin position="69"/>
        <end position="97"/>
    </location>
</feature>